<reference evidence="5" key="1">
    <citation type="journal article" date="2014" name="Int. J. Syst. Evol. Microbiol.">
        <title>Complete genome sequence of Corynebacterium casei LMG S-19264T (=DSM 44701T), isolated from a smear-ripened cheese.</title>
        <authorList>
            <consortium name="US DOE Joint Genome Institute (JGI-PGF)"/>
            <person name="Walter F."/>
            <person name="Albersmeier A."/>
            <person name="Kalinowski J."/>
            <person name="Ruckert C."/>
        </authorList>
    </citation>
    <scope>NUCLEOTIDE SEQUENCE</scope>
    <source>
        <strain evidence="5">CGMCC 1.12921</strain>
    </source>
</reference>
<dbReference type="Pfam" id="PF07702">
    <property type="entry name" value="UTRA"/>
    <property type="match status" value="1"/>
</dbReference>
<dbReference type="SMART" id="SM00866">
    <property type="entry name" value="UTRA"/>
    <property type="match status" value="1"/>
</dbReference>
<dbReference type="PANTHER" id="PTHR44846">
    <property type="entry name" value="MANNOSYL-D-GLYCERATE TRANSPORT/METABOLISM SYSTEM REPRESSOR MNGR-RELATED"/>
    <property type="match status" value="1"/>
</dbReference>
<dbReference type="Proteomes" id="UP000613582">
    <property type="component" value="Unassembled WGS sequence"/>
</dbReference>
<organism evidence="5 6">
    <name type="scientific">Aquisalinus flavus</name>
    <dbReference type="NCBI Taxonomy" id="1526572"/>
    <lineage>
        <taxon>Bacteria</taxon>
        <taxon>Pseudomonadati</taxon>
        <taxon>Pseudomonadota</taxon>
        <taxon>Alphaproteobacteria</taxon>
        <taxon>Parvularculales</taxon>
        <taxon>Parvularculaceae</taxon>
        <taxon>Aquisalinus</taxon>
    </lineage>
</organism>
<evidence type="ECO:0000313" key="5">
    <source>
        <dbReference type="EMBL" id="GGD00749.1"/>
    </source>
</evidence>
<dbReference type="GO" id="GO:0003677">
    <property type="term" value="F:DNA binding"/>
    <property type="evidence" value="ECO:0007669"/>
    <property type="project" value="UniProtKB-KW"/>
</dbReference>
<dbReference type="FunFam" id="1.10.10.10:FF:000079">
    <property type="entry name" value="GntR family transcriptional regulator"/>
    <property type="match status" value="1"/>
</dbReference>
<dbReference type="SMART" id="SM00345">
    <property type="entry name" value="HTH_GNTR"/>
    <property type="match status" value="1"/>
</dbReference>
<dbReference type="PRINTS" id="PR00035">
    <property type="entry name" value="HTHGNTR"/>
</dbReference>
<dbReference type="InterPro" id="IPR036388">
    <property type="entry name" value="WH-like_DNA-bd_sf"/>
</dbReference>
<dbReference type="GO" id="GO:0003700">
    <property type="term" value="F:DNA-binding transcription factor activity"/>
    <property type="evidence" value="ECO:0007669"/>
    <property type="project" value="InterPro"/>
</dbReference>
<keyword evidence="1" id="KW-0805">Transcription regulation</keyword>
<keyword evidence="6" id="KW-1185">Reference proteome</keyword>
<evidence type="ECO:0000256" key="2">
    <source>
        <dbReference type="ARBA" id="ARBA00023125"/>
    </source>
</evidence>
<reference evidence="5" key="2">
    <citation type="submission" date="2020-09" db="EMBL/GenBank/DDBJ databases">
        <authorList>
            <person name="Sun Q."/>
            <person name="Zhou Y."/>
        </authorList>
    </citation>
    <scope>NUCLEOTIDE SEQUENCE</scope>
    <source>
        <strain evidence="5">CGMCC 1.12921</strain>
    </source>
</reference>
<proteinExistence type="predicted"/>
<dbReference type="PROSITE" id="PS50949">
    <property type="entry name" value="HTH_GNTR"/>
    <property type="match status" value="1"/>
</dbReference>
<gene>
    <name evidence="5" type="ORF">GCM10011342_07230</name>
</gene>
<keyword evidence="3" id="KW-0804">Transcription</keyword>
<comment type="caution">
    <text evidence="5">The sequence shown here is derived from an EMBL/GenBank/DDBJ whole genome shotgun (WGS) entry which is preliminary data.</text>
</comment>
<evidence type="ECO:0000313" key="6">
    <source>
        <dbReference type="Proteomes" id="UP000613582"/>
    </source>
</evidence>
<protein>
    <submittedName>
        <fullName evidence="5">GntR family transcriptional regulator</fullName>
    </submittedName>
</protein>
<dbReference type="Gene3D" id="1.10.10.10">
    <property type="entry name" value="Winged helix-like DNA-binding domain superfamily/Winged helix DNA-binding domain"/>
    <property type="match status" value="1"/>
</dbReference>
<dbReference type="InterPro" id="IPR028978">
    <property type="entry name" value="Chorismate_lyase_/UTRA_dom_sf"/>
</dbReference>
<dbReference type="AlphaFoldDB" id="A0A8J2Y5Q9"/>
<dbReference type="PANTHER" id="PTHR44846:SF1">
    <property type="entry name" value="MANNOSYL-D-GLYCERATE TRANSPORT_METABOLISM SYSTEM REPRESSOR MNGR-RELATED"/>
    <property type="match status" value="1"/>
</dbReference>
<keyword evidence="2" id="KW-0238">DNA-binding</keyword>
<evidence type="ECO:0000259" key="4">
    <source>
        <dbReference type="PROSITE" id="PS50949"/>
    </source>
</evidence>
<dbReference type="SUPFAM" id="SSF46785">
    <property type="entry name" value="Winged helix' DNA-binding domain"/>
    <property type="match status" value="1"/>
</dbReference>
<dbReference type="InterPro" id="IPR000524">
    <property type="entry name" value="Tscrpt_reg_HTH_GntR"/>
</dbReference>
<dbReference type="InterPro" id="IPR050679">
    <property type="entry name" value="Bact_HTH_transcr_reg"/>
</dbReference>
<dbReference type="InterPro" id="IPR011663">
    <property type="entry name" value="UTRA"/>
</dbReference>
<dbReference type="Gene3D" id="3.40.1410.10">
    <property type="entry name" value="Chorismate lyase-like"/>
    <property type="match status" value="1"/>
</dbReference>
<feature type="domain" description="HTH gntR-type" evidence="4">
    <location>
        <begin position="17"/>
        <end position="85"/>
    </location>
</feature>
<evidence type="ECO:0000256" key="3">
    <source>
        <dbReference type="ARBA" id="ARBA00023163"/>
    </source>
</evidence>
<accession>A0A8J2Y5Q9</accession>
<dbReference type="EMBL" id="BMGH01000001">
    <property type="protein sequence ID" value="GGD00749.1"/>
    <property type="molecule type" value="Genomic_DNA"/>
</dbReference>
<sequence length="246" mass="27573">MQQLSDLIGPLDPEDRTALYRQLQQKLRTAIIENILPPEKPLPAERDLAQDYGISRITVRKALQGLVDEGLLNRRQGSGTFVARRVEKVFSQLTSFSEEMKARGQSPSSKWLRRAEGRVTSDEVMNYGLSPGLHVYRFDRVRYADGAPMALEYSIVPVFALPSPDSVGDSLYVALTDAGYRPVRALQRLRAVLFDHQQAELLGAPDKSAGLLVERRAFLGDGRIIEISRSFYRGDTYDFVAELSAE</sequence>
<dbReference type="Pfam" id="PF00392">
    <property type="entry name" value="GntR"/>
    <property type="match status" value="1"/>
</dbReference>
<dbReference type="CDD" id="cd07377">
    <property type="entry name" value="WHTH_GntR"/>
    <property type="match status" value="1"/>
</dbReference>
<dbReference type="SUPFAM" id="SSF64288">
    <property type="entry name" value="Chorismate lyase-like"/>
    <property type="match status" value="1"/>
</dbReference>
<dbReference type="InterPro" id="IPR036390">
    <property type="entry name" value="WH_DNA-bd_sf"/>
</dbReference>
<dbReference type="GO" id="GO:0045892">
    <property type="term" value="P:negative regulation of DNA-templated transcription"/>
    <property type="evidence" value="ECO:0007669"/>
    <property type="project" value="TreeGrafter"/>
</dbReference>
<evidence type="ECO:0000256" key="1">
    <source>
        <dbReference type="ARBA" id="ARBA00023015"/>
    </source>
</evidence>
<name>A0A8J2Y5Q9_9PROT</name>